<name>A0A285BWZ4_9PROT</name>
<proteinExistence type="predicted"/>
<feature type="compositionally biased region" description="Polar residues" evidence="1">
    <location>
        <begin position="76"/>
        <end position="113"/>
    </location>
</feature>
<organism evidence="2 3">
    <name type="scientific">Nitrosomonas ureae</name>
    <dbReference type="NCBI Taxonomy" id="44577"/>
    <lineage>
        <taxon>Bacteria</taxon>
        <taxon>Pseudomonadati</taxon>
        <taxon>Pseudomonadota</taxon>
        <taxon>Betaproteobacteria</taxon>
        <taxon>Nitrosomonadales</taxon>
        <taxon>Nitrosomonadaceae</taxon>
        <taxon>Nitrosomonas</taxon>
    </lineage>
</organism>
<sequence length="113" mass="12023">MLQKNNFIRIWLYMFGGICLLVNGLALAQSDRSSVILENEAVQRSIDSRIGNSPSGSDPNDSTGLPAPGRPFNPPGINTQPSGFNTDRPTSLHSPNPSAFNPGTPSGANQVYP</sequence>
<dbReference type="Proteomes" id="UP000242498">
    <property type="component" value="Chromosome I"/>
</dbReference>
<gene>
    <name evidence="2" type="ORF">SAMN06296273_1244</name>
</gene>
<feature type="region of interest" description="Disordered" evidence="1">
    <location>
        <begin position="45"/>
        <end position="113"/>
    </location>
</feature>
<protein>
    <submittedName>
        <fullName evidence="2">Uncharacterized protein</fullName>
    </submittedName>
</protein>
<feature type="compositionally biased region" description="Polar residues" evidence="1">
    <location>
        <begin position="50"/>
        <end position="63"/>
    </location>
</feature>
<dbReference type="AlphaFoldDB" id="A0A285BWZ4"/>
<dbReference type="RefSeq" id="WP_096292512.1">
    <property type="nucleotide sequence ID" value="NZ_LT907782.1"/>
</dbReference>
<dbReference type="EMBL" id="LT907782">
    <property type="protein sequence ID" value="SNX59811.1"/>
    <property type="molecule type" value="Genomic_DNA"/>
</dbReference>
<dbReference type="OrthoDB" id="8549492at2"/>
<evidence type="ECO:0000313" key="3">
    <source>
        <dbReference type="Proteomes" id="UP000242498"/>
    </source>
</evidence>
<evidence type="ECO:0000256" key="1">
    <source>
        <dbReference type="SAM" id="MobiDB-lite"/>
    </source>
</evidence>
<accession>A0A285BWZ4</accession>
<reference evidence="2 3" key="1">
    <citation type="submission" date="2017-08" db="EMBL/GenBank/DDBJ databases">
        <authorList>
            <person name="de Groot N.N."/>
        </authorList>
    </citation>
    <scope>NUCLEOTIDE SEQUENCE [LARGE SCALE GENOMIC DNA]</scope>
    <source>
        <strain evidence="2 3">Nm15</strain>
    </source>
</reference>
<evidence type="ECO:0000313" key="2">
    <source>
        <dbReference type="EMBL" id="SNX59811.1"/>
    </source>
</evidence>